<evidence type="ECO:0000313" key="3">
    <source>
        <dbReference type="Proteomes" id="UP000014115"/>
    </source>
</evidence>
<accession>K2JIZ9</accession>
<gene>
    <name evidence="2" type="ORF">A10D4_08267</name>
</gene>
<dbReference type="EMBL" id="AMRG01000009">
    <property type="protein sequence ID" value="EKE83401.1"/>
    <property type="molecule type" value="Genomic_DNA"/>
</dbReference>
<dbReference type="AlphaFoldDB" id="K2JIZ9"/>
<reference evidence="2 3" key="1">
    <citation type="journal article" date="2012" name="J. Bacteriol.">
        <title>Genome Sequence of Idiomarina xiamenensis Type Strain 10-D-4.</title>
        <authorList>
            <person name="Lai Q."/>
            <person name="Wang L."/>
            <person name="Wang W."/>
            <person name="Shao Z."/>
        </authorList>
    </citation>
    <scope>NUCLEOTIDE SEQUENCE [LARGE SCALE GENOMIC DNA]</scope>
    <source>
        <strain evidence="2 3">10-D-4</strain>
    </source>
</reference>
<dbReference type="Gene3D" id="3.60.15.10">
    <property type="entry name" value="Ribonuclease Z/Hydroxyacylglutathione hydrolase-like"/>
    <property type="match status" value="1"/>
</dbReference>
<organism evidence="2 3">
    <name type="scientific">Idiomarina xiamenensis 10-D-4</name>
    <dbReference type="NCBI Taxonomy" id="740709"/>
    <lineage>
        <taxon>Bacteria</taxon>
        <taxon>Pseudomonadati</taxon>
        <taxon>Pseudomonadota</taxon>
        <taxon>Gammaproteobacteria</taxon>
        <taxon>Alteromonadales</taxon>
        <taxon>Idiomarinaceae</taxon>
        <taxon>Idiomarina</taxon>
    </lineage>
</organism>
<comment type="caution">
    <text evidence="2">The sequence shown here is derived from an EMBL/GenBank/DDBJ whole genome shotgun (WGS) entry which is preliminary data.</text>
</comment>
<dbReference type="SUPFAM" id="SSF56281">
    <property type="entry name" value="Metallo-hydrolase/oxidoreductase"/>
    <property type="match status" value="1"/>
</dbReference>
<dbReference type="SMART" id="SM00849">
    <property type="entry name" value="Lactamase_B"/>
    <property type="match status" value="1"/>
</dbReference>
<keyword evidence="3" id="KW-1185">Reference proteome</keyword>
<name>K2JIZ9_9GAMM</name>
<dbReference type="STRING" id="740709.A10D4_08267"/>
<dbReference type="OrthoDB" id="9803916at2"/>
<dbReference type="Pfam" id="PF23023">
    <property type="entry name" value="Anti-Pycsar_Apyc1"/>
    <property type="match status" value="1"/>
</dbReference>
<dbReference type="Proteomes" id="UP000014115">
    <property type="component" value="Unassembled WGS sequence"/>
</dbReference>
<dbReference type="PANTHER" id="PTHR42663">
    <property type="entry name" value="HYDROLASE C777.06C-RELATED-RELATED"/>
    <property type="match status" value="1"/>
</dbReference>
<dbReference type="InterPro" id="IPR001279">
    <property type="entry name" value="Metallo-B-lactamas"/>
</dbReference>
<protein>
    <recommendedName>
        <fullName evidence="1">Metallo-beta-lactamase domain-containing protein</fullName>
    </recommendedName>
</protein>
<dbReference type="RefSeq" id="WP_008488891.1">
    <property type="nucleotide sequence ID" value="NZ_AMRG01000009.1"/>
</dbReference>
<evidence type="ECO:0000259" key="1">
    <source>
        <dbReference type="SMART" id="SM00849"/>
    </source>
</evidence>
<proteinExistence type="predicted"/>
<dbReference type="PATRIC" id="fig|740709.3.peg.1674"/>
<feature type="domain" description="Metallo-beta-lactamase" evidence="1">
    <location>
        <begin position="20"/>
        <end position="219"/>
    </location>
</feature>
<sequence>MTLTLQFLGSGHNQADELGHSAAVLLHNDVPDLVIDYGYTVHHAFQRYFPAHVVPAIFITHCHLDHIGGLEALFSSRIAHELQGNDRQRPKLFVPAPLIPTLHRIVASFPNALAEGGVNFWDFFQLIPVEQSFWHNQRRFQVFAVRHHAPDSAFGLCLPGRFLYTGDTRPIPEVVSHYASQDEWIFHDVSLYGNPSHSGLADVLREYPEPLLARMVAYHLDSESSMQKVESEGLRVARSGQRFVLRDRRQAPAESAGEQVSKEQA</sequence>
<evidence type="ECO:0000313" key="2">
    <source>
        <dbReference type="EMBL" id="EKE83401.1"/>
    </source>
</evidence>
<dbReference type="PANTHER" id="PTHR42663:SF6">
    <property type="entry name" value="HYDROLASE C777.06C-RELATED"/>
    <property type="match status" value="1"/>
</dbReference>
<dbReference type="InterPro" id="IPR036866">
    <property type="entry name" value="RibonucZ/Hydroxyglut_hydro"/>
</dbReference>
<dbReference type="eggNOG" id="COG1234">
    <property type="taxonomic scope" value="Bacteria"/>
</dbReference>